<evidence type="ECO:0000256" key="9">
    <source>
        <dbReference type="ARBA" id="ARBA00023277"/>
    </source>
</evidence>
<evidence type="ECO:0000256" key="7">
    <source>
        <dbReference type="ARBA" id="ARBA00023163"/>
    </source>
</evidence>
<dbReference type="InterPro" id="IPR036864">
    <property type="entry name" value="Zn2-C6_fun-type_DNA-bd_sf"/>
</dbReference>
<dbReference type="GO" id="GO:0005634">
    <property type="term" value="C:nucleus"/>
    <property type="evidence" value="ECO:0007669"/>
    <property type="project" value="UniProtKB-SubCell"/>
</dbReference>
<keyword evidence="5" id="KW-0238">DNA-binding</keyword>
<evidence type="ECO:0000259" key="10">
    <source>
        <dbReference type="PROSITE" id="PS50048"/>
    </source>
</evidence>
<evidence type="ECO:0000256" key="5">
    <source>
        <dbReference type="ARBA" id="ARBA00023125"/>
    </source>
</evidence>
<protein>
    <submittedName>
        <fullName evidence="11">Fungal-specific transcription factor domain-containing protein</fullName>
    </submittedName>
</protein>
<dbReference type="PROSITE" id="PS00463">
    <property type="entry name" value="ZN2_CY6_FUNGAL_1"/>
    <property type="match status" value="1"/>
</dbReference>
<keyword evidence="8" id="KW-0539">Nucleus</keyword>
<proteinExistence type="predicted"/>
<dbReference type="PROSITE" id="PS50048">
    <property type="entry name" value="ZN2_CY6_FUNGAL_2"/>
    <property type="match status" value="1"/>
</dbReference>
<dbReference type="InterPro" id="IPR005600">
    <property type="entry name" value="Gal4_dimer_dom"/>
</dbReference>
<dbReference type="CDD" id="cd12148">
    <property type="entry name" value="fungal_TF_MHR"/>
    <property type="match status" value="1"/>
</dbReference>
<dbReference type="GO" id="GO:0008270">
    <property type="term" value="F:zinc ion binding"/>
    <property type="evidence" value="ECO:0007669"/>
    <property type="project" value="InterPro"/>
</dbReference>
<organism evidence="11 12">
    <name type="scientific">Aspergillus tamarii</name>
    <dbReference type="NCBI Taxonomy" id="41984"/>
    <lineage>
        <taxon>Eukaryota</taxon>
        <taxon>Fungi</taxon>
        <taxon>Dikarya</taxon>
        <taxon>Ascomycota</taxon>
        <taxon>Pezizomycotina</taxon>
        <taxon>Eurotiomycetes</taxon>
        <taxon>Eurotiomycetidae</taxon>
        <taxon>Eurotiales</taxon>
        <taxon>Aspergillaceae</taxon>
        <taxon>Aspergillus</taxon>
        <taxon>Aspergillus subgen. Circumdati</taxon>
    </lineage>
</organism>
<dbReference type="FunFam" id="4.10.240.10:FF:000009">
    <property type="entry name" value="C6 transcription factor (Gal4)"/>
    <property type="match status" value="1"/>
</dbReference>
<dbReference type="PANTHER" id="PTHR47424">
    <property type="entry name" value="REGULATORY PROTEIN GAL4"/>
    <property type="match status" value="1"/>
</dbReference>
<dbReference type="Gene3D" id="4.10.240.10">
    <property type="entry name" value="Zn(2)-C6 fungal-type DNA-binding domain"/>
    <property type="match status" value="1"/>
</dbReference>
<evidence type="ECO:0000256" key="2">
    <source>
        <dbReference type="ARBA" id="ARBA00022723"/>
    </source>
</evidence>
<evidence type="ECO:0000256" key="8">
    <source>
        <dbReference type="ARBA" id="ARBA00023242"/>
    </source>
</evidence>
<dbReference type="CDD" id="cd14654">
    <property type="entry name" value="ZIP_Gal4"/>
    <property type="match status" value="1"/>
</dbReference>
<dbReference type="PANTHER" id="PTHR47424:SF3">
    <property type="entry name" value="REGULATORY PROTEIN GAL4"/>
    <property type="match status" value="1"/>
</dbReference>
<feature type="domain" description="Zn(2)-C6 fungal-type" evidence="10">
    <location>
        <begin position="20"/>
        <end position="50"/>
    </location>
</feature>
<keyword evidence="6" id="KW-0010">Activator</keyword>
<dbReference type="GO" id="GO:0006351">
    <property type="term" value="P:DNA-templated transcription"/>
    <property type="evidence" value="ECO:0007669"/>
    <property type="project" value="InterPro"/>
</dbReference>
<keyword evidence="9" id="KW-0119">Carbohydrate metabolism</keyword>
<dbReference type="InterPro" id="IPR051127">
    <property type="entry name" value="Fungal_SecMet_Regulators"/>
</dbReference>
<evidence type="ECO:0000256" key="1">
    <source>
        <dbReference type="ARBA" id="ARBA00004123"/>
    </source>
</evidence>
<evidence type="ECO:0000313" key="12">
    <source>
        <dbReference type="Proteomes" id="UP000326950"/>
    </source>
</evidence>
<dbReference type="SUPFAM" id="SSF57701">
    <property type="entry name" value="Zn2/Cys6 DNA-binding domain"/>
    <property type="match status" value="1"/>
</dbReference>
<dbReference type="SMART" id="SM00906">
    <property type="entry name" value="Fungal_trans"/>
    <property type="match status" value="1"/>
</dbReference>
<dbReference type="Proteomes" id="UP000326950">
    <property type="component" value="Unassembled WGS sequence"/>
</dbReference>
<keyword evidence="12" id="KW-1185">Reference proteome</keyword>
<keyword evidence="2" id="KW-0479">Metal-binding</keyword>
<reference evidence="11 12" key="1">
    <citation type="submission" date="2019-04" db="EMBL/GenBank/DDBJ databases">
        <title>Friends and foes A comparative genomics study of 23 Aspergillus species from section Flavi.</title>
        <authorList>
            <consortium name="DOE Joint Genome Institute"/>
            <person name="Kjaerbolling I."/>
            <person name="Vesth T."/>
            <person name="Frisvad J.C."/>
            <person name="Nybo J.L."/>
            <person name="Theobald S."/>
            <person name="Kildgaard S."/>
            <person name="Isbrandt T."/>
            <person name="Kuo A."/>
            <person name="Sato A."/>
            <person name="Lyhne E.K."/>
            <person name="Kogle M.E."/>
            <person name="Wiebenga A."/>
            <person name="Kun R.S."/>
            <person name="Lubbers R.J."/>
            <person name="Makela M.R."/>
            <person name="Barry K."/>
            <person name="Chovatia M."/>
            <person name="Clum A."/>
            <person name="Daum C."/>
            <person name="Haridas S."/>
            <person name="He G."/>
            <person name="LaButti K."/>
            <person name="Lipzen A."/>
            <person name="Mondo S."/>
            <person name="Riley R."/>
            <person name="Salamov A."/>
            <person name="Simmons B.A."/>
            <person name="Magnuson J.K."/>
            <person name="Henrissat B."/>
            <person name="Mortensen U.H."/>
            <person name="Larsen T.O."/>
            <person name="Devries R.P."/>
            <person name="Grigoriev I.V."/>
            <person name="Machida M."/>
            <person name="Baker S.E."/>
            <person name="Andersen M.R."/>
        </authorList>
    </citation>
    <scope>NUCLEOTIDE SEQUENCE [LARGE SCALE GENOMIC DNA]</scope>
    <source>
        <strain evidence="11 12">CBS 117626</strain>
    </source>
</reference>
<dbReference type="Pfam" id="PF00172">
    <property type="entry name" value="Zn_clus"/>
    <property type="match status" value="1"/>
</dbReference>
<dbReference type="GO" id="GO:0000978">
    <property type="term" value="F:RNA polymerase II cis-regulatory region sequence-specific DNA binding"/>
    <property type="evidence" value="ECO:0007669"/>
    <property type="project" value="TreeGrafter"/>
</dbReference>
<dbReference type="GO" id="GO:0000435">
    <property type="term" value="P:positive regulation of transcription from RNA polymerase II promoter by galactose"/>
    <property type="evidence" value="ECO:0007669"/>
    <property type="project" value="TreeGrafter"/>
</dbReference>
<dbReference type="GO" id="GO:0000981">
    <property type="term" value="F:DNA-binding transcription factor activity, RNA polymerase II-specific"/>
    <property type="evidence" value="ECO:0007669"/>
    <property type="project" value="InterPro"/>
</dbReference>
<dbReference type="SMART" id="SM00066">
    <property type="entry name" value="GAL4"/>
    <property type="match status" value="1"/>
</dbReference>
<dbReference type="Pfam" id="PF04082">
    <property type="entry name" value="Fungal_trans"/>
    <property type="match status" value="1"/>
</dbReference>
<comment type="subcellular location">
    <subcellularLocation>
        <location evidence="1">Nucleus</location>
    </subcellularLocation>
</comment>
<dbReference type="Gene3D" id="1.20.5.170">
    <property type="match status" value="1"/>
</dbReference>
<dbReference type="AlphaFoldDB" id="A0A5N6VAX6"/>
<keyword evidence="7" id="KW-0804">Transcription</keyword>
<evidence type="ECO:0000256" key="3">
    <source>
        <dbReference type="ARBA" id="ARBA00022833"/>
    </source>
</evidence>
<sequence>MSQGSHSTQVSLGRNSHIPACTECRARKAKCTKTRPSCAHCRALNQPCVYPEKVVRSPLTRQHLTAVENRLEVLEAALEKLFPGGATETLIRSLLSGSPDCHAYSQPISTEPTSVSNTPAQLTIENELSLVSQQEDTTGSSTNNLTSIEMDEPQSSLDDHILDPHPSDLQTSMTDVDEIRLIRAYFEHYHTMFPFIHEATFMKQYEIRNLAPQDCEWAILCDMVLAVGSWCLRDNEGMNNAQSFSQRAKKRLDQLSILGQACISLVQALLLMSHYYEKYGQPRDSWTYLGLATRMSISMELHKESTYSGNDISPLTKEIWRRVWWSVYCFDSCTSKIHGLPLLLPEDKLVTVRPVSNVADEDLTELSQFYPDERDDWTIYTGLILQSSYHRMANSINHRILSTDHITVLDVNTYERMIDDWHNNVTFCTQYTMVDQLPDWARYVRDRQMLCDRSLRLLIHRPALLHWLEMKRVSHGQAIPGEEPGERQCRARGLNLARGTIKLTSRLIEDHRYSNVTLSFILYALLHAVLVPIIHLKADPSVPESITWLQDIEEAKQTLSHLSVRHDALATHFLVILNQATSLSFTVTDKSQNRIPEPLQPNDLRPTTTDIFDNKELRLLESNIAAPTSLLPFSDWLHNLP</sequence>
<evidence type="ECO:0000256" key="6">
    <source>
        <dbReference type="ARBA" id="ARBA00023159"/>
    </source>
</evidence>
<name>A0A5N6VAX6_ASPTM</name>
<dbReference type="CDD" id="cd00067">
    <property type="entry name" value="GAL4"/>
    <property type="match status" value="1"/>
</dbReference>
<dbReference type="InterPro" id="IPR007219">
    <property type="entry name" value="XnlR_reg_dom"/>
</dbReference>
<keyword evidence="3" id="KW-0862">Zinc</keyword>
<keyword evidence="4" id="KW-0805">Transcription regulation</keyword>
<dbReference type="OrthoDB" id="3364175at2759"/>
<gene>
    <name evidence="11" type="ORF">BDV40DRAFT_284162</name>
</gene>
<accession>A0A5N6VAX6</accession>
<evidence type="ECO:0000313" key="11">
    <source>
        <dbReference type="EMBL" id="KAE8168166.1"/>
    </source>
</evidence>
<evidence type="ECO:0000256" key="4">
    <source>
        <dbReference type="ARBA" id="ARBA00023015"/>
    </source>
</evidence>
<dbReference type="EMBL" id="ML738586">
    <property type="protein sequence ID" value="KAE8168166.1"/>
    <property type="molecule type" value="Genomic_DNA"/>
</dbReference>
<dbReference type="InterPro" id="IPR001138">
    <property type="entry name" value="Zn2Cys6_DnaBD"/>
</dbReference>